<evidence type="ECO:0000313" key="5">
    <source>
        <dbReference type="Proteomes" id="UP000816034"/>
    </source>
</evidence>
<evidence type="ECO:0000256" key="3">
    <source>
        <dbReference type="ARBA" id="ARBA00022737"/>
    </source>
</evidence>
<keyword evidence="5" id="KW-1185">Reference proteome</keyword>
<sequence>MPRLTPSTEFLNQQPTPLHLPHLSSSLSTATTVNNKQGIFNFTNHERMKQVVELDFSRTNLTCSQIQFITCSPNIKKLRKLLLCNNNCKDIQFITASEHFLHLQYLDLKSNSIGNNGAKLIFTSQTLQSLTYLDLSMNHLNDEIANSLGTSVHAVKHLKTLSLAQNSIGVDVARAISMNEHLKNLTHLNLGGNCDIGPMGTKLLCECQHLQQLIELNLHNCYIGKRGVESISSSSFLKNLESLNIFHNSLSNEDVQPLATSKNFTRLKKLYLDYNDMNSEGLNAVFLNPRETFNNLWKLSLDGVTIDSESVQKIEQFEHLKTLDVYGFNSEQVAHLLALKILPRLLKLNIYWSMYGHDCIKALIFSIHYTKCHLTSLRFDNSNIADEGVKLIAKCQAFSHLKRLRLNNNGITNTGAKYISKGRFLKNLTFLSLKRNDIGIQGLSLMIQSKRLKHLQILKAKDNSVEDHELVSLKHLHGSKLVC</sequence>
<dbReference type="InterPro" id="IPR027038">
    <property type="entry name" value="RanGap"/>
</dbReference>
<dbReference type="RefSeq" id="XP_044553866.1">
    <property type="nucleotide sequence ID" value="XM_044689335.1"/>
</dbReference>
<dbReference type="GeneID" id="68105910"/>
<dbReference type="InterPro" id="IPR001611">
    <property type="entry name" value="Leu-rich_rpt"/>
</dbReference>
<dbReference type="GO" id="GO:0005096">
    <property type="term" value="F:GTPase activator activity"/>
    <property type="evidence" value="ECO:0007669"/>
    <property type="project" value="UniProtKB-KW"/>
</dbReference>
<dbReference type="Proteomes" id="UP000816034">
    <property type="component" value="Unassembled WGS sequence"/>
</dbReference>
<reference evidence="4 5" key="1">
    <citation type="journal article" date="2018" name="BMC Genomics">
        <title>The genome of Naegleria lovaniensis, the basis for a comparative approach to unravel pathogenicity factors of the human pathogenic amoeba N. fowleri.</title>
        <authorList>
            <person name="Liechti N."/>
            <person name="Schurch N."/>
            <person name="Bruggmann R."/>
            <person name="Wittwer M."/>
        </authorList>
    </citation>
    <scope>NUCLEOTIDE SEQUENCE [LARGE SCALE GENOMIC DNA]</scope>
    <source>
        <strain evidence="4 5">ATCC 30569</strain>
    </source>
</reference>
<organism evidence="4 5">
    <name type="scientific">Naegleria lovaniensis</name>
    <name type="common">Amoeba</name>
    <dbReference type="NCBI Taxonomy" id="51637"/>
    <lineage>
        <taxon>Eukaryota</taxon>
        <taxon>Discoba</taxon>
        <taxon>Heterolobosea</taxon>
        <taxon>Tetramitia</taxon>
        <taxon>Eutetramitia</taxon>
        <taxon>Vahlkampfiidae</taxon>
        <taxon>Naegleria</taxon>
    </lineage>
</organism>
<dbReference type="PANTHER" id="PTHR24113:SF12">
    <property type="entry name" value="RAN GTPASE-ACTIVATING PROTEIN 1"/>
    <property type="match status" value="1"/>
</dbReference>
<keyword evidence="1" id="KW-0343">GTPase activation</keyword>
<accession>A0AA88KQ62</accession>
<proteinExistence type="predicted"/>
<dbReference type="GO" id="GO:0005634">
    <property type="term" value="C:nucleus"/>
    <property type="evidence" value="ECO:0007669"/>
    <property type="project" value="TreeGrafter"/>
</dbReference>
<dbReference type="AlphaFoldDB" id="A0AA88KQ62"/>
<dbReference type="SUPFAM" id="SSF52047">
    <property type="entry name" value="RNI-like"/>
    <property type="match status" value="2"/>
</dbReference>
<dbReference type="Gene3D" id="3.80.10.10">
    <property type="entry name" value="Ribonuclease Inhibitor"/>
    <property type="match status" value="3"/>
</dbReference>
<protein>
    <submittedName>
        <fullName evidence="4">Uncharacterized protein</fullName>
    </submittedName>
</protein>
<keyword evidence="3" id="KW-0677">Repeat</keyword>
<evidence type="ECO:0000313" key="4">
    <source>
        <dbReference type="EMBL" id="KAG2391972.1"/>
    </source>
</evidence>
<gene>
    <name evidence="4" type="ORF">C9374_013457</name>
</gene>
<dbReference type="GO" id="GO:0005829">
    <property type="term" value="C:cytosol"/>
    <property type="evidence" value="ECO:0007669"/>
    <property type="project" value="TreeGrafter"/>
</dbReference>
<dbReference type="GO" id="GO:0048471">
    <property type="term" value="C:perinuclear region of cytoplasm"/>
    <property type="evidence" value="ECO:0007669"/>
    <property type="project" value="TreeGrafter"/>
</dbReference>
<name>A0AA88KQ62_NAELO</name>
<dbReference type="PANTHER" id="PTHR24113">
    <property type="entry name" value="RAN GTPASE-ACTIVATING PROTEIN 1"/>
    <property type="match status" value="1"/>
</dbReference>
<dbReference type="InterPro" id="IPR032675">
    <property type="entry name" value="LRR_dom_sf"/>
</dbReference>
<comment type="caution">
    <text evidence="4">The sequence shown here is derived from an EMBL/GenBank/DDBJ whole genome shotgun (WGS) entry which is preliminary data.</text>
</comment>
<dbReference type="GO" id="GO:0031267">
    <property type="term" value="F:small GTPase binding"/>
    <property type="evidence" value="ECO:0007669"/>
    <property type="project" value="TreeGrafter"/>
</dbReference>
<keyword evidence="2" id="KW-0433">Leucine-rich repeat</keyword>
<evidence type="ECO:0000256" key="1">
    <source>
        <dbReference type="ARBA" id="ARBA00022468"/>
    </source>
</evidence>
<dbReference type="GO" id="GO:0006913">
    <property type="term" value="P:nucleocytoplasmic transport"/>
    <property type="evidence" value="ECO:0007669"/>
    <property type="project" value="TreeGrafter"/>
</dbReference>
<evidence type="ECO:0000256" key="2">
    <source>
        <dbReference type="ARBA" id="ARBA00022614"/>
    </source>
</evidence>
<dbReference type="EMBL" id="PYSW02000006">
    <property type="protein sequence ID" value="KAG2391972.1"/>
    <property type="molecule type" value="Genomic_DNA"/>
</dbReference>
<dbReference type="Pfam" id="PF13516">
    <property type="entry name" value="LRR_6"/>
    <property type="match status" value="6"/>
</dbReference>